<name>A0A518G274_9BACT</name>
<sequence length="49" mass="5763">MPAASVRHDYLARSLWLWCEKLRKIQDCGVKTLFPPEIYSWGEFALAHK</sequence>
<dbReference type="KEGG" id="ahel:Q31a_10130"/>
<proteinExistence type="predicted"/>
<dbReference type="Proteomes" id="UP000318017">
    <property type="component" value="Chromosome"/>
</dbReference>
<reference evidence="1 2" key="1">
    <citation type="submission" date="2019-02" db="EMBL/GenBank/DDBJ databases">
        <title>Deep-cultivation of Planctomycetes and their phenomic and genomic characterization uncovers novel biology.</title>
        <authorList>
            <person name="Wiegand S."/>
            <person name="Jogler M."/>
            <person name="Boedeker C."/>
            <person name="Pinto D."/>
            <person name="Vollmers J."/>
            <person name="Rivas-Marin E."/>
            <person name="Kohn T."/>
            <person name="Peeters S.H."/>
            <person name="Heuer A."/>
            <person name="Rast P."/>
            <person name="Oberbeckmann S."/>
            <person name="Bunk B."/>
            <person name="Jeske O."/>
            <person name="Meyerdierks A."/>
            <person name="Storesund J.E."/>
            <person name="Kallscheuer N."/>
            <person name="Luecker S."/>
            <person name="Lage O.M."/>
            <person name="Pohl T."/>
            <person name="Merkel B.J."/>
            <person name="Hornburger P."/>
            <person name="Mueller R.-W."/>
            <person name="Bruemmer F."/>
            <person name="Labrenz M."/>
            <person name="Spormann A.M."/>
            <person name="Op den Camp H."/>
            <person name="Overmann J."/>
            <person name="Amann R."/>
            <person name="Jetten M.S.M."/>
            <person name="Mascher T."/>
            <person name="Medema M.H."/>
            <person name="Devos D.P."/>
            <person name="Kaster A.-K."/>
            <person name="Ovreas L."/>
            <person name="Rohde M."/>
            <person name="Galperin M.Y."/>
            <person name="Jogler C."/>
        </authorList>
    </citation>
    <scope>NUCLEOTIDE SEQUENCE [LARGE SCALE GENOMIC DNA]</scope>
    <source>
        <strain evidence="1 2">Q31a</strain>
    </source>
</reference>
<organism evidence="1 2">
    <name type="scientific">Aureliella helgolandensis</name>
    <dbReference type="NCBI Taxonomy" id="2527968"/>
    <lineage>
        <taxon>Bacteria</taxon>
        <taxon>Pseudomonadati</taxon>
        <taxon>Planctomycetota</taxon>
        <taxon>Planctomycetia</taxon>
        <taxon>Pirellulales</taxon>
        <taxon>Pirellulaceae</taxon>
        <taxon>Aureliella</taxon>
    </lineage>
</organism>
<accession>A0A518G274</accession>
<evidence type="ECO:0000313" key="2">
    <source>
        <dbReference type="Proteomes" id="UP000318017"/>
    </source>
</evidence>
<gene>
    <name evidence="1" type="ORF">Q31a_10130</name>
</gene>
<dbReference type="AlphaFoldDB" id="A0A518G274"/>
<protein>
    <submittedName>
        <fullName evidence="1">Uncharacterized protein</fullName>
    </submittedName>
</protein>
<dbReference type="EMBL" id="CP036298">
    <property type="protein sequence ID" value="QDV22727.1"/>
    <property type="molecule type" value="Genomic_DNA"/>
</dbReference>
<evidence type="ECO:0000313" key="1">
    <source>
        <dbReference type="EMBL" id="QDV22727.1"/>
    </source>
</evidence>
<keyword evidence="2" id="KW-1185">Reference proteome</keyword>